<evidence type="ECO:0000256" key="3">
    <source>
        <dbReference type="ARBA" id="ARBA00022963"/>
    </source>
</evidence>
<dbReference type="EMBL" id="KV417525">
    <property type="protein sequence ID" value="KZP24695.1"/>
    <property type="molecule type" value="Genomic_DNA"/>
</dbReference>
<proteinExistence type="predicted"/>
<dbReference type="InterPro" id="IPR029058">
    <property type="entry name" value="AB_hydrolase_fold"/>
</dbReference>
<keyword evidence="2" id="KW-0378">Hydrolase</keyword>
<dbReference type="Proteomes" id="UP000076532">
    <property type="component" value="Unassembled WGS sequence"/>
</dbReference>
<dbReference type="AlphaFoldDB" id="A0A166N6I2"/>
<keyword evidence="4" id="KW-0443">Lipid metabolism</keyword>
<dbReference type="PANTHER" id="PTHR10272:SF0">
    <property type="entry name" value="PLATELET-ACTIVATING FACTOR ACETYLHYDROLASE"/>
    <property type="match status" value="1"/>
</dbReference>
<evidence type="ECO:0000256" key="2">
    <source>
        <dbReference type="ARBA" id="ARBA00022801"/>
    </source>
</evidence>
<evidence type="ECO:0000256" key="4">
    <source>
        <dbReference type="ARBA" id="ARBA00023098"/>
    </source>
</evidence>
<keyword evidence="3" id="KW-0442">Lipid degradation</keyword>
<dbReference type="STRING" id="436010.A0A166N6I2"/>
<protein>
    <recommendedName>
        <fullName evidence="1">1-alkyl-2-acetylglycerophosphocholine esterase</fullName>
        <ecNumber evidence="1">3.1.1.47</ecNumber>
    </recommendedName>
</protein>
<sequence>MPSLPPIRGKYAVGATDFTIPLHSTTYIGKAKLKHGETAALALEEVAFTAFYPVGTSQDMAPPLDWLVRPVSTMLRGYAHFGGLSRITKWVFWPMMYLYGSRITIPVAHNAPLLAPDLSPWPLVIFSHGLGGTRTSYSQVCARLAASGRVVLAMEHRDGTGPACVWGVGEGERTLLYIQDDDVVWDEEGLGEGGMPLRTDQLEMRRREIYLAHDSFRGLVDPAYKALHSIKPHAAADAAGWSGAVQAGAEVALTGHSFGGATVLSILANPPPEQHARIPTAHALALDPWLEPLAASFPNLDPTPISVPTGPSEPSLLTASTSTAEEATASQAGVDAATVQAHLRPAKGQGQGPVRVLVLNSEGFTLWKDHFARLRAVVDAWEPAGRRVLTLVRAEHISFSDFPLLPLIRRGKAVALMDLTVELSVAFLDGRVDEAVAAMGPRARKMEVEEVGKRKDGRPKRRLVGEVGDVVVH</sequence>
<dbReference type="PANTHER" id="PTHR10272">
    <property type="entry name" value="PLATELET-ACTIVATING FACTOR ACETYLHYDROLASE"/>
    <property type="match status" value="1"/>
</dbReference>
<dbReference type="GO" id="GO:0003847">
    <property type="term" value="F:1-alkyl-2-acetylglycerophosphocholine esterase activity"/>
    <property type="evidence" value="ECO:0007669"/>
    <property type="project" value="UniProtKB-EC"/>
</dbReference>
<dbReference type="SUPFAM" id="SSF53474">
    <property type="entry name" value="alpha/beta-Hydrolases"/>
    <property type="match status" value="1"/>
</dbReference>
<gene>
    <name evidence="5" type="ORF">FIBSPDRAFT_856902</name>
</gene>
<accession>A0A166N6I2</accession>
<evidence type="ECO:0000256" key="1">
    <source>
        <dbReference type="ARBA" id="ARBA00013201"/>
    </source>
</evidence>
<evidence type="ECO:0000313" key="6">
    <source>
        <dbReference type="Proteomes" id="UP000076532"/>
    </source>
</evidence>
<dbReference type="GO" id="GO:0016042">
    <property type="term" value="P:lipid catabolic process"/>
    <property type="evidence" value="ECO:0007669"/>
    <property type="project" value="UniProtKB-KW"/>
</dbReference>
<keyword evidence="6" id="KW-1185">Reference proteome</keyword>
<dbReference type="Pfam" id="PF03403">
    <property type="entry name" value="PAF-AH_p_II"/>
    <property type="match status" value="1"/>
</dbReference>
<dbReference type="Gene3D" id="3.40.50.1820">
    <property type="entry name" value="alpha/beta hydrolase"/>
    <property type="match status" value="1"/>
</dbReference>
<dbReference type="OrthoDB" id="2363873at2759"/>
<dbReference type="EC" id="3.1.1.47" evidence="1"/>
<evidence type="ECO:0000313" key="5">
    <source>
        <dbReference type="EMBL" id="KZP24695.1"/>
    </source>
</evidence>
<name>A0A166N6I2_9AGAM</name>
<organism evidence="5 6">
    <name type="scientific">Athelia psychrophila</name>
    <dbReference type="NCBI Taxonomy" id="1759441"/>
    <lineage>
        <taxon>Eukaryota</taxon>
        <taxon>Fungi</taxon>
        <taxon>Dikarya</taxon>
        <taxon>Basidiomycota</taxon>
        <taxon>Agaricomycotina</taxon>
        <taxon>Agaricomycetes</taxon>
        <taxon>Agaricomycetidae</taxon>
        <taxon>Atheliales</taxon>
        <taxon>Atheliaceae</taxon>
        <taxon>Athelia</taxon>
    </lineage>
</organism>
<reference evidence="5 6" key="1">
    <citation type="journal article" date="2016" name="Mol. Biol. Evol.">
        <title>Comparative Genomics of Early-Diverging Mushroom-Forming Fungi Provides Insights into the Origins of Lignocellulose Decay Capabilities.</title>
        <authorList>
            <person name="Nagy L.G."/>
            <person name="Riley R."/>
            <person name="Tritt A."/>
            <person name="Adam C."/>
            <person name="Daum C."/>
            <person name="Floudas D."/>
            <person name="Sun H."/>
            <person name="Yadav J.S."/>
            <person name="Pangilinan J."/>
            <person name="Larsson K.H."/>
            <person name="Matsuura K."/>
            <person name="Barry K."/>
            <person name="Labutti K."/>
            <person name="Kuo R."/>
            <person name="Ohm R.A."/>
            <person name="Bhattacharya S.S."/>
            <person name="Shirouzu T."/>
            <person name="Yoshinaga Y."/>
            <person name="Martin F.M."/>
            <person name="Grigoriev I.V."/>
            <person name="Hibbett D.S."/>
        </authorList>
    </citation>
    <scope>NUCLEOTIDE SEQUENCE [LARGE SCALE GENOMIC DNA]</scope>
    <source>
        <strain evidence="5 6">CBS 109695</strain>
    </source>
</reference>